<dbReference type="Proteomes" id="UP000325161">
    <property type="component" value="Chromosome"/>
</dbReference>
<proteinExistence type="predicted"/>
<dbReference type="OrthoDB" id="1524053at2"/>
<accession>A0A5C0AX02</accession>
<keyword evidence="3" id="KW-1185">Reference proteome</keyword>
<evidence type="ECO:0000256" key="1">
    <source>
        <dbReference type="SAM" id="Phobius"/>
    </source>
</evidence>
<feature type="transmembrane region" description="Helical" evidence="1">
    <location>
        <begin position="164"/>
        <end position="182"/>
    </location>
</feature>
<gene>
    <name evidence="2" type="ORF">FXN63_13340</name>
</gene>
<dbReference type="Gene3D" id="1.10.3730.20">
    <property type="match status" value="1"/>
</dbReference>
<evidence type="ECO:0000313" key="3">
    <source>
        <dbReference type="Proteomes" id="UP000325161"/>
    </source>
</evidence>
<feature type="transmembrane region" description="Helical" evidence="1">
    <location>
        <begin position="223"/>
        <end position="241"/>
    </location>
</feature>
<feature type="transmembrane region" description="Helical" evidence="1">
    <location>
        <begin position="105"/>
        <end position="124"/>
    </location>
</feature>
<reference evidence="2 3" key="1">
    <citation type="submission" date="2019-08" db="EMBL/GenBank/DDBJ databases">
        <title>Amphibian skin-associated Pigmentiphaga: genome sequence and occurrence across geography and hosts.</title>
        <authorList>
            <person name="Bletz M.C."/>
            <person name="Bunk B."/>
            <person name="Sproeer C."/>
            <person name="Biwer P."/>
            <person name="Reiter S."/>
            <person name="Rabemananjara F.C.E."/>
            <person name="Schulz S."/>
            <person name="Overmann J."/>
            <person name="Vences M."/>
        </authorList>
    </citation>
    <scope>NUCLEOTIDE SEQUENCE [LARGE SCALE GENOMIC DNA]</scope>
    <source>
        <strain evidence="2 3">Mada1488</strain>
    </source>
</reference>
<dbReference type="InterPro" id="IPR037185">
    <property type="entry name" value="EmrE-like"/>
</dbReference>
<feature type="transmembrane region" description="Helical" evidence="1">
    <location>
        <begin position="67"/>
        <end position="93"/>
    </location>
</feature>
<feature type="transmembrane region" description="Helical" evidence="1">
    <location>
        <begin position="131"/>
        <end position="149"/>
    </location>
</feature>
<feature type="transmembrane region" description="Helical" evidence="1">
    <location>
        <begin position="189"/>
        <end position="211"/>
    </location>
</feature>
<feature type="transmembrane region" description="Helical" evidence="1">
    <location>
        <begin position="280"/>
        <end position="297"/>
    </location>
</feature>
<sequence>MQPTRCRDMTYLILSMLCSVGVSVLLKLAAQFGVDTRQAIAVNYGVAATMTALLLKPQLASLAQPRGGAAFSSWALILALGVLLPSVFLAMAAAVRHAGIVRSDAAQRLSLFIPVIAAFTVFGESVETGKLMGLALALAAMTCLVGRYRPGMKGDTSDAGSEGAWRWLLVIWLGYGSIDIMFKQVAKAGTAFAPALLASFVLAGIVMLIWLTWHRVRWDRRNVAGGVLLGLLNFANILFYIRAHQHFANNPTLVFATMNIGVVALGTVVGALAFRERLSARHGLGIALTLLAIVVMLPK</sequence>
<name>A0A5C0AX02_9BURK</name>
<dbReference type="AlphaFoldDB" id="A0A5C0AX02"/>
<dbReference type="SUPFAM" id="SSF103481">
    <property type="entry name" value="Multidrug resistance efflux transporter EmrE"/>
    <property type="match status" value="1"/>
</dbReference>
<evidence type="ECO:0000313" key="2">
    <source>
        <dbReference type="EMBL" id="QEI06705.1"/>
    </source>
</evidence>
<dbReference type="KEGG" id="pacr:FXN63_13340"/>
<keyword evidence="1" id="KW-1133">Transmembrane helix</keyword>
<dbReference type="EMBL" id="CP043046">
    <property type="protein sequence ID" value="QEI06705.1"/>
    <property type="molecule type" value="Genomic_DNA"/>
</dbReference>
<keyword evidence="1" id="KW-0472">Membrane</keyword>
<feature type="transmembrane region" description="Helical" evidence="1">
    <location>
        <begin position="12"/>
        <end position="32"/>
    </location>
</feature>
<feature type="transmembrane region" description="Helical" evidence="1">
    <location>
        <begin position="253"/>
        <end position="274"/>
    </location>
</feature>
<keyword evidence="1" id="KW-0812">Transmembrane</keyword>
<organism evidence="2 3">
    <name type="scientific">Pigmentiphaga aceris</name>
    <dbReference type="NCBI Taxonomy" id="1940612"/>
    <lineage>
        <taxon>Bacteria</taxon>
        <taxon>Pseudomonadati</taxon>
        <taxon>Pseudomonadota</taxon>
        <taxon>Betaproteobacteria</taxon>
        <taxon>Burkholderiales</taxon>
        <taxon>Alcaligenaceae</taxon>
        <taxon>Pigmentiphaga</taxon>
    </lineage>
</organism>
<protein>
    <submittedName>
        <fullName evidence="2">EamA/RhaT family transporter</fullName>
    </submittedName>
</protein>